<evidence type="ECO:0000256" key="1">
    <source>
        <dbReference type="ARBA" id="ARBA00022723"/>
    </source>
</evidence>
<dbReference type="RefSeq" id="WP_244772157.1">
    <property type="nucleotide sequence ID" value="NZ_CP094929.1"/>
</dbReference>
<dbReference type="InterPro" id="IPR036724">
    <property type="entry name" value="Cobalamin-bd_sf"/>
</dbReference>
<dbReference type="Pfam" id="PF02607">
    <property type="entry name" value="B12-binding_2"/>
    <property type="match status" value="1"/>
</dbReference>
<dbReference type="Pfam" id="PF02310">
    <property type="entry name" value="B12-binding"/>
    <property type="match status" value="1"/>
</dbReference>
<organism evidence="4 5">
    <name type="scientific">Sphaerochaeta associata</name>
    <dbReference type="NCBI Taxonomy" id="1129264"/>
    <lineage>
        <taxon>Bacteria</taxon>
        <taxon>Pseudomonadati</taxon>
        <taxon>Spirochaetota</taxon>
        <taxon>Spirochaetia</taxon>
        <taxon>Spirochaetales</taxon>
        <taxon>Sphaerochaetaceae</taxon>
        <taxon>Sphaerochaeta</taxon>
    </lineage>
</organism>
<dbReference type="InterPro" id="IPR036594">
    <property type="entry name" value="Meth_synthase_dom"/>
</dbReference>
<dbReference type="PANTHER" id="PTHR45833">
    <property type="entry name" value="METHIONINE SYNTHASE"/>
    <property type="match status" value="1"/>
</dbReference>
<dbReference type="InterPro" id="IPR003759">
    <property type="entry name" value="Cbl-bd_cap"/>
</dbReference>
<evidence type="ECO:0000259" key="3">
    <source>
        <dbReference type="PROSITE" id="PS51332"/>
    </source>
</evidence>
<keyword evidence="2" id="KW-0170">Cobalt</keyword>
<dbReference type="PANTHER" id="PTHR45833:SF1">
    <property type="entry name" value="METHIONINE SYNTHASE"/>
    <property type="match status" value="1"/>
</dbReference>
<evidence type="ECO:0000313" key="4">
    <source>
        <dbReference type="EMBL" id="UOM50771.1"/>
    </source>
</evidence>
<proteinExistence type="predicted"/>
<dbReference type="Gene3D" id="3.40.50.280">
    <property type="entry name" value="Cobalamin-binding domain"/>
    <property type="match status" value="1"/>
</dbReference>
<protein>
    <submittedName>
        <fullName evidence="4">Cobalamin-dependent protein</fullName>
    </submittedName>
</protein>
<gene>
    <name evidence="4" type="ORF">MUG09_14495</name>
</gene>
<dbReference type="Proteomes" id="UP000829708">
    <property type="component" value="Chromosome"/>
</dbReference>
<dbReference type="CDD" id="cd02065">
    <property type="entry name" value="B12-binding_like"/>
    <property type="match status" value="1"/>
</dbReference>
<dbReference type="InterPro" id="IPR050554">
    <property type="entry name" value="Met_Synthase/Corrinoid"/>
</dbReference>
<keyword evidence="1" id="KW-0479">Metal-binding</keyword>
<evidence type="ECO:0000256" key="2">
    <source>
        <dbReference type="ARBA" id="ARBA00023285"/>
    </source>
</evidence>
<dbReference type="PROSITE" id="PS51332">
    <property type="entry name" value="B12_BINDING"/>
    <property type="match status" value="1"/>
</dbReference>
<name>A0ABY4D9E7_9SPIR</name>
<reference evidence="5" key="1">
    <citation type="journal article" date="2024" name="J Bioinform Genom">
        <title>Complete genome sequence of the type strain bacterium Sphaerochaeta associata GLS2t (VKM B-2742)t.</title>
        <authorList>
            <person name="Troshina O.Y."/>
            <person name="Tepeeva A.N."/>
            <person name="Arzamasceva V.O."/>
            <person name="Whitman W.B."/>
            <person name="Varghese N."/>
            <person name="Shapiro N."/>
            <person name="Woyke T."/>
            <person name="Kripides N.C."/>
            <person name="Vasilenko O.V."/>
        </authorList>
    </citation>
    <scope>NUCLEOTIDE SEQUENCE [LARGE SCALE GENOMIC DNA]</scope>
    <source>
        <strain evidence="5">GLS2T</strain>
    </source>
</reference>
<dbReference type="Gene3D" id="1.10.1240.10">
    <property type="entry name" value="Methionine synthase domain"/>
    <property type="match status" value="1"/>
</dbReference>
<feature type="domain" description="B12-binding" evidence="3">
    <location>
        <begin position="231"/>
        <end position="353"/>
    </location>
</feature>
<dbReference type="InterPro" id="IPR006158">
    <property type="entry name" value="Cobalamin-bd"/>
</dbReference>
<evidence type="ECO:0000313" key="5">
    <source>
        <dbReference type="Proteomes" id="UP000829708"/>
    </source>
</evidence>
<keyword evidence="5" id="KW-1185">Reference proteome</keyword>
<sequence length="353" mass="40568">MSLLLSGIEAKLITLAQKIFDRQFELDSKLVYEMDERRKQLMFQDILYNFSFLTTAVNLQDEKIFSNYALWLFELLCNLMKDIDRDRIKDQMVDHYRILSSCADELYKDEQVDLAKSYLQRAIVVTEDAVDNIKVSEQFLQGRHVPIRRAYLSALLRSDTAQATKIIRDAEAAGIPIEEIYEDIIRMTMLEVGELWHQNKITVDKEHYCTSTTQMILSLFYPVIFSQPSKEKKIVTCCVGSELHEMGGRMVSDLFEYHGWESIFLGSAVPTNALVHAIGEHKPDLVALSVTMPQYLGLCHEAVLAIRKTYPEILIAVGGRAFSTSNRIYERWPVDIHTDLATELITWADKVVK</sequence>
<dbReference type="SUPFAM" id="SSF52242">
    <property type="entry name" value="Cobalamin (vitamin B12)-binding domain"/>
    <property type="match status" value="1"/>
</dbReference>
<accession>A0ABY4D9E7</accession>
<dbReference type="EMBL" id="CP094929">
    <property type="protein sequence ID" value="UOM50771.1"/>
    <property type="molecule type" value="Genomic_DNA"/>
</dbReference>